<dbReference type="EC" id="5.3.1.12" evidence="4 7"/>
<comment type="pathway">
    <text evidence="2 7">Carbohydrate metabolism; pentose and glucuronate interconversion.</text>
</comment>
<dbReference type="Gene3D" id="1.10.2020.10">
    <property type="entry name" value="uronate isomerase, domain 2, chain A"/>
    <property type="match status" value="1"/>
</dbReference>
<dbReference type="HAMAP" id="MF_00675">
    <property type="entry name" value="UxaC"/>
    <property type="match status" value="1"/>
</dbReference>
<dbReference type="GO" id="GO:0019698">
    <property type="term" value="P:D-galacturonate catabolic process"/>
    <property type="evidence" value="ECO:0007669"/>
    <property type="project" value="TreeGrafter"/>
</dbReference>
<evidence type="ECO:0000256" key="1">
    <source>
        <dbReference type="ARBA" id="ARBA00001165"/>
    </source>
</evidence>
<dbReference type="AlphaFoldDB" id="A0A1B7IQ35"/>
<evidence type="ECO:0000313" key="8">
    <source>
        <dbReference type="EMBL" id="OAT31854.1"/>
    </source>
</evidence>
<organism evidence="8 9">
    <name type="scientific">Buttiauxella brennerae ATCC 51605</name>
    <dbReference type="NCBI Taxonomy" id="1354251"/>
    <lineage>
        <taxon>Bacteria</taxon>
        <taxon>Pseudomonadati</taxon>
        <taxon>Pseudomonadota</taxon>
        <taxon>Gammaproteobacteria</taxon>
        <taxon>Enterobacterales</taxon>
        <taxon>Enterobacteriaceae</taxon>
        <taxon>Buttiauxella</taxon>
    </lineage>
</organism>
<gene>
    <name evidence="7" type="primary">uxaC</name>
    <name evidence="8" type="ORF">M975_1744</name>
</gene>
<protein>
    <recommendedName>
        <fullName evidence="5 7">Uronate isomerase</fullName>
        <ecNumber evidence="4 7">5.3.1.12</ecNumber>
    </recommendedName>
    <alternativeName>
        <fullName evidence="7">Glucuronate isomerase</fullName>
    </alternativeName>
    <alternativeName>
        <fullName evidence="7">Uronic isomerase</fullName>
    </alternativeName>
</protein>
<comment type="similarity">
    <text evidence="3 7">Belongs to the metallo-dependent hydrolases superfamily. Uronate isomerase family.</text>
</comment>
<dbReference type="Gene3D" id="3.20.20.140">
    <property type="entry name" value="Metal-dependent hydrolases"/>
    <property type="match status" value="1"/>
</dbReference>
<sequence>MTFINDHFMINNEQGRKLYCEVAKSLPIIDYHCHLNAKEIYENKSFENINHLWLSGDHYKWRAMRANGISEEKITGSATHEEKFHAWAETVELSIGNPLYHWTHLELQYYFGIEEVLGSHNWRKVMNICNESLLQKEFTPRSLISRSNVEVICTTDSPLDSLEYHQLLQQDSNFTTKVLPTFRPDEIFDEDAQSFTAFIDKLSELTSVEVKSLFDFNLAIGKRIDFFHEVGCRISDHGPIEITYQAATEQELEVIFIKNLNGEQTSKAEQNILNSAIFLMLARHYKARNWAMQLHFGAIRNNNSVMKSKLGINVGFDSISDQCNLASGLNGLLDAMAKIGALPKTIVYNLNASYNDIVATTIANFQSGEAGVKSPIQFGSGWWFNDTRRGMENQLICLAEQGLLANFIGMLTDSRSFISYTRHDYFRRILCNIIGKWVADGDIPDNKELLSTIITNICHENASKYFGF</sequence>
<dbReference type="NCBIfam" id="NF002794">
    <property type="entry name" value="PRK02925.1"/>
    <property type="match status" value="1"/>
</dbReference>
<dbReference type="PANTHER" id="PTHR30068">
    <property type="entry name" value="URONATE ISOMERASE"/>
    <property type="match status" value="1"/>
</dbReference>
<evidence type="ECO:0000256" key="6">
    <source>
        <dbReference type="ARBA" id="ARBA00023235"/>
    </source>
</evidence>
<dbReference type="EMBL" id="LXER01000017">
    <property type="protein sequence ID" value="OAT31854.1"/>
    <property type="molecule type" value="Genomic_DNA"/>
</dbReference>
<reference evidence="8 9" key="1">
    <citation type="submission" date="2016-04" db="EMBL/GenBank/DDBJ databases">
        <title>ATOL: Assembling a taxonomically balanced genome-scale reconstruction of the evolutionary history of the Enterobacteriaceae.</title>
        <authorList>
            <person name="Plunkett G.III."/>
            <person name="Neeno-Eckwall E.C."/>
            <person name="Glasner J.D."/>
            <person name="Perna N.T."/>
        </authorList>
    </citation>
    <scope>NUCLEOTIDE SEQUENCE [LARGE SCALE GENOMIC DNA]</scope>
    <source>
        <strain evidence="8 9">ATCC 51605</strain>
    </source>
</reference>
<dbReference type="GO" id="GO:0042840">
    <property type="term" value="P:D-glucuronate catabolic process"/>
    <property type="evidence" value="ECO:0007669"/>
    <property type="project" value="TreeGrafter"/>
</dbReference>
<evidence type="ECO:0000256" key="7">
    <source>
        <dbReference type="HAMAP-Rule" id="MF_00675"/>
    </source>
</evidence>
<dbReference type="Proteomes" id="UP000078410">
    <property type="component" value="Unassembled WGS sequence"/>
</dbReference>
<dbReference type="RefSeq" id="WP_064558833.1">
    <property type="nucleotide sequence ID" value="NZ_LXER01000017.1"/>
</dbReference>
<evidence type="ECO:0000256" key="4">
    <source>
        <dbReference type="ARBA" id="ARBA00012546"/>
    </source>
</evidence>
<keyword evidence="6 7" id="KW-0413">Isomerase</keyword>
<evidence type="ECO:0000256" key="2">
    <source>
        <dbReference type="ARBA" id="ARBA00004892"/>
    </source>
</evidence>
<keyword evidence="9" id="KW-1185">Reference proteome</keyword>
<evidence type="ECO:0000313" key="9">
    <source>
        <dbReference type="Proteomes" id="UP000078410"/>
    </source>
</evidence>
<dbReference type="UniPathway" id="UPA00246"/>
<comment type="catalytic activity">
    <reaction evidence="7">
        <text>aldehydo-D-galacturonate = keto-D-tagaturonate</text>
        <dbReference type="Rhea" id="RHEA:27702"/>
        <dbReference type="ChEBI" id="CHEBI:12952"/>
        <dbReference type="ChEBI" id="CHEBI:17886"/>
    </reaction>
</comment>
<comment type="caution">
    <text evidence="8">The sequence shown here is derived from an EMBL/GenBank/DDBJ whole genome shotgun (WGS) entry which is preliminary data.</text>
</comment>
<dbReference type="PANTHER" id="PTHR30068:SF4">
    <property type="entry name" value="URONATE ISOMERASE"/>
    <property type="match status" value="1"/>
</dbReference>
<name>A0A1B7IQ35_9ENTR</name>
<dbReference type="Pfam" id="PF02614">
    <property type="entry name" value="UxaC"/>
    <property type="match status" value="1"/>
</dbReference>
<accession>A0A1B7IQ35</accession>
<dbReference type="OrthoDB" id="9766564at2"/>
<dbReference type="PATRIC" id="fig|1354251.4.peg.1803"/>
<evidence type="ECO:0000256" key="5">
    <source>
        <dbReference type="ARBA" id="ARBA00020555"/>
    </source>
</evidence>
<proteinExistence type="inferred from homology"/>
<dbReference type="InterPro" id="IPR003766">
    <property type="entry name" value="Uronate_isomerase"/>
</dbReference>
<dbReference type="SUPFAM" id="SSF51556">
    <property type="entry name" value="Metallo-dependent hydrolases"/>
    <property type="match status" value="1"/>
</dbReference>
<dbReference type="InterPro" id="IPR032466">
    <property type="entry name" value="Metal_Hydrolase"/>
</dbReference>
<evidence type="ECO:0000256" key="3">
    <source>
        <dbReference type="ARBA" id="ARBA00008397"/>
    </source>
</evidence>
<dbReference type="GO" id="GO:0008880">
    <property type="term" value="F:glucuronate isomerase activity"/>
    <property type="evidence" value="ECO:0007669"/>
    <property type="project" value="UniProtKB-UniRule"/>
</dbReference>
<comment type="catalytic activity">
    <reaction evidence="1 7">
        <text>D-glucuronate = D-fructuronate</text>
        <dbReference type="Rhea" id="RHEA:13049"/>
        <dbReference type="ChEBI" id="CHEBI:58720"/>
        <dbReference type="ChEBI" id="CHEBI:59863"/>
        <dbReference type="EC" id="5.3.1.12"/>
    </reaction>
</comment>